<dbReference type="OrthoDB" id="9813612at2"/>
<dbReference type="EMBL" id="LGHJ01000009">
    <property type="protein sequence ID" value="KPL77561.1"/>
    <property type="molecule type" value="Genomic_DNA"/>
</dbReference>
<dbReference type="AlphaFoldDB" id="A0A0P6Y7H6"/>
<evidence type="ECO:0000256" key="2">
    <source>
        <dbReference type="ARBA" id="ARBA00022576"/>
    </source>
</evidence>
<dbReference type="SUPFAM" id="SSF53383">
    <property type="entry name" value="PLP-dependent transferases"/>
    <property type="match status" value="1"/>
</dbReference>
<evidence type="ECO:0000256" key="4">
    <source>
        <dbReference type="ARBA" id="ARBA00022898"/>
    </source>
</evidence>
<keyword evidence="2" id="KW-0032">Aminotransferase</keyword>
<dbReference type="Proteomes" id="UP000050514">
    <property type="component" value="Unassembled WGS sequence"/>
</dbReference>
<sequence>MELSRFFSKAAKVGEIYNLHHFRLGWQKPEYRRLMGNELVYPPSPKVVEAVRQIADRLNYYPEDPYTDVELRAKLAEYVGLPGRADWITCGNGSMEVIDLLYKAFLDEGDEILISTPDYSPYTRRVPLYGGTVVSVLPVDADFNYTLESFTSKITSKTKMALVSRPNNPDGHQISRDLVRGLCDTGILVAIDEAYFEFGDSPVEDLLDEYPNLIISHTFSKAMGLAGIRLGWIIARPELIEAINRVRTPLNIGLVTKVAAMAAIDDADYIRENVRRVKEDREFLYNELTKFPGFYPIPSQANFVMIRVENGLKASQIYEYLLGKGYITRSFVNARGLPGDQYFRITIGTHEDVLGVLKELRNYFEENSLPLQSTSVSERM</sequence>
<dbReference type="InterPro" id="IPR001917">
    <property type="entry name" value="Aminotrans_II_pyridoxalP_BS"/>
</dbReference>
<dbReference type="PANTHER" id="PTHR43643:SF3">
    <property type="entry name" value="HISTIDINOL-PHOSPHATE AMINOTRANSFERASE"/>
    <property type="match status" value="1"/>
</dbReference>
<keyword evidence="4 5" id="KW-0663">Pyridoxal phosphate</keyword>
<dbReference type="STRING" id="360411.AC812_03210"/>
<organism evidence="7 8">
    <name type="scientific">Bellilinea caldifistulae</name>
    <dbReference type="NCBI Taxonomy" id="360411"/>
    <lineage>
        <taxon>Bacteria</taxon>
        <taxon>Bacillati</taxon>
        <taxon>Chloroflexota</taxon>
        <taxon>Anaerolineae</taxon>
        <taxon>Anaerolineales</taxon>
        <taxon>Anaerolineaceae</taxon>
        <taxon>Bellilinea</taxon>
    </lineage>
</organism>
<dbReference type="GO" id="GO:0008483">
    <property type="term" value="F:transaminase activity"/>
    <property type="evidence" value="ECO:0007669"/>
    <property type="project" value="UniProtKB-KW"/>
</dbReference>
<dbReference type="InterPro" id="IPR015421">
    <property type="entry name" value="PyrdxlP-dep_Trfase_major"/>
</dbReference>
<protein>
    <recommendedName>
        <fullName evidence="6">Aminotransferase class I/classII large domain-containing protein</fullName>
    </recommendedName>
</protein>
<keyword evidence="3" id="KW-0808">Transferase</keyword>
<dbReference type="Gene3D" id="3.90.1150.10">
    <property type="entry name" value="Aspartate Aminotransferase, domain 1"/>
    <property type="match status" value="1"/>
</dbReference>
<dbReference type="RefSeq" id="WP_061913694.1">
    <property type="nucleotide sequence ID" value="NZ_DF967971.1"/>
</dbReference>
<feature type="domain" description="Aminotransferase class I/classII large" evidence="6">
    <location>
        <begin position="37"/>
        <end position="354"/>
    </location>
</feature>
<dbReference type="PROSITE" id="PS00599">
    <property type="entry name" value="AA_TRANSFER_CLASS_2"/>
    <property type="match status" value="1"/>
</dbReference>
<gene>
    <name evidence="7" type="ORF">AC812_03210</name>
</gene>
<dbReference type="Pfam" id="PF00155">
    <property type="entry name" value="Aminotran_1_2"/>
    <property type="match status" value="1"/>
</dbReference>
<evidence type="ECO:0000313" key="8">
    <source>
        <dbReference type="Proteomes" id="UP000050514"/>
    </source>
</evidence>
<dbReference type="GO" id="GO:0030170">
    <property type="term" value="F:pyridoxal phosphate binding"/>
    <property type="evidence" value="ECO:0007669"/>
    <property type="project" value="InterPro"/>
</dbReference>
<comment type="similarity">
    <text evidence="5">Belongs to the class-II pyridoxal-phosphate-dependent aminotransferase family.</text>
</comment>
<dbReference type="InterPro" id="IPR015424">
    <property type="entry name" value="PyrdxlP-dep_Trfase"/>
</dbReference>
<reference evidence="7 8" key="1">
    <citation type="submission" date="2015-07" db="EMBL/GenBank/DDBJ databases">
        <title>Draft genome of Bellilinea caldifistulae DSM 17877.</title>
        <authorList>
            <person name="Hemp J."/>
            <person name="Ward L.M."/>
            <person name="Pace L.A."/>
            <person name="Fischer W.W."/>
        </authorList>
    </citation>
    <scope>NUCLEOTIDE SEQUENCE [LARGE SCALE GENOMIC DNA]</scope>
    <source>
        <strain evidence="7 8">GOMI-1</strain>
    </source>
</reference>
<accession>A0A0P6Y7H6</accession>
<evidence type="ECO:0000256" key="5">
    <source>
        <dbReference type="RuleBase" id="RU003693"/>
    </source>
</evidence>
<dbReference type="InterPro" id="IPR015422">
    <property type="entry name" value="PyrdxlP-dep_Trfase_small"/>
</dbReference>
<dbReference type="Gene3D" id="3.40.640.10">
    <property type="entry name" value="Type I PLP-dependent aspartate aminotransferase-like (Major domain)"/>
    <property type="match status" value="1"/>
</dbReference>
<name>A0A0P6Y7H6_9CHLR</name>
<comment type="cofactor">
    <cofactor evidence="1 5">
        <name>pyridoxal 5'-phosphate</name>
        <dbReference type="ChEBI" id="CHEBI:597326"/>
    </cofactor>
</comment>
<dbReference type="InterPro" id="IPR050106">
    <property type="entry name" value="HistidinolP_aminotransfase"/>
</dbReference>
<evidence type="ECO:0000313" key="7">
    <source>
        <dbReference type="EMBL" id="KPL77561.1"/>
    </source>
</evidence>
<evidence type="ECO:0000256" key="1">
    <source>
        <dbReference type="ARBA" id="ARBA00001933"/>
    </source>
</evidence>
<keyword evidence="8" id="KW-1185">Reference proteome</keyword>
<proteinExistence type="inferred from homology"/>
<comment type="caution">
    <text evidence="7">The sequence shown here is derived from an EMBL/GenBank/DDBJ whole genome shotgun (WGS) entry which is preliminary data.</text>
</comment>
<evidence type="ECO:0000259" key="6">
    <source>
        <dbReference type="Pfam" id="PF00155"/>
    </source>
</evidence>
<dbReference type="CDD" id="cd00609">
    <property type="entry name" value="AAT_like"/>
    <property type="match status" value="1"/>
</dbReference>
<dbReference type="InterPro" id="IPR004839">
    <property type="entry name" value="Aminotransferase_I/II_large"/>
</dbReference>
<evidence type="ECO:0000256" key="3">
    <source>
        <dbReference type="ARBA" id="ARBA00022679"/>
    </source>
</evidence>
<dbReference type="PANTHER" id="PTHR43643">
    <property type="entry name" value="HISTIDINOL-PHOSPHATE AMINOTRANSFERASE 2"/>
    <property type="match status" value="1"/>
</dbReference>